<sequence length="225" mass="24290">MEVDASFTKCKQRDGSTDEGNNDDTNDATTTEVAAMNAGGDDPRQWSDKGTRSQEPRDMSESSRGRSERGGTTAAMEAGQERRGRHDEYGGEGASSGQCWRIALNRSRSVNYCLGSANKRGRSVCSVCTLVAERSFGLFSLYITVVAEGFAGMTGLNASVRRPTKAVRSTTTSILQTSEVIRSVQFVRLKASVRRSTEVVPSTTTSVLQTSEVVQSVQSVHSVQD</sequence>
<evidence type="ECO:0000313" key="3">
    <source>
        <dbReference type="Proteomes" id="UP000053144"/>
    </source>
</evidence>
<dbReference type="EMBL" id="CM003380">
    <property type="protein sequence ID" value="KOM55809.1"/>
    <property type="molecule type" value="Genomic_DNA"/>
</dbReference>
<organism evidence="2 3">
    <name type="scientific">Phaseolus angularis</name>
    <name type="common">Azuki bean</name>
    <name type="synonym">Vigna angularis</name>
    <dbReference type="NCBI Taxonomy" id="3914"/>
    <lineage>
        <taxon>Eukaryota</taxon>
        <taxon>Viridiplantae</taxon>
        <taxon>Streptophyta</taxon>
        <taxon>Embryophyta</taxon>
        <taxon>Tracheophyta</taxon>
        <taxon>Spermatophyta</taxon>
        <taxon>Magnoliopsida</taxon>
        <taxon>eudicotyledons</taxon>
        <taxon>Gunneridae</taxon>
        <taxon>Pentapetalae</taxon>
        <taxon>rosids</taxon>
        <taxon>fabids</taxon>
        <taxon>Fabales</taxon>
        <taxon>Fabaceae</taxon>
        <taxon>Papilionoideae</taxon>
        <taxon>50 kb inversion clade</taxon>
        <taxon>NPAAA clade</taxon>
        <taxon>indigoferoid/millettioid clade</taxon>
        <taxon>Phaseoleae</taxon>
        <taxon>Vigna</taxon>
    </lineage>
</organism>
<protein>
    <submittedName>
        <fullName evidence="2">Uncharacterized protein</fullName>
    </submittedName>
</protein>
<feature type="compositionally biased region" description="Basic and acidic residues" evidence="1">
    <location>
        <begin position="41"/>
        <end position="69"/>
    </location>
</feature>
<evidence type="ECO:0000313" key="2">
    <source>
        <dbReference type="EMBL" id="KOM55809.1"/>
    </source>
</evidence>
<name>A0A0L9VM34_PHAAN</name>
<gene>
    <name evidence="2" type="ORF">LR48_Vigan10g170100</name>
</gene>
<reference evidence="3" key="1">
    <citation type="journal article" date="2015" name="Proc. Natl. Acad. Sci. U.S.A.">
        <title>Genome sequencing of adzuki bean (Vigna angularis) provides insight into high starch and low fat accumulation and domestication.</title>
        <authorList>
            <person name="Yang K."/>
            <person name="Tian Z."/>
            <person name="Chen C."/>
            <person name="Luo L."/>
            <person name="Zhao B."/>
            <person name="Wang Z."/>
            <person name="Yu L."/>
            <person name="Li Y."/>
            <person name="Sun Y."/>
            <person name="Li W."/>
            <person name="Chen Y."/>
            <person name="Li Y."/>
            <person name="Zhang Y."/>
            <person name="Ai D."/>
            <person name="Zhao J."/>
            <person name="Shang C."/>
            <person name="Ma Y."/>
            <person name="Wu B."/>
            <person name="Wang M."/>
            <person name="Gao L."/>
            <person name="Sun D."/>
            <person name="Zhang P."/>
            <person name="Guo F."/>
            <person name="Wang W."/>
            <person name="Li Y."/>
            <person name="Wang J."/>
            <person name="Varshney R.K."/>
            <person name="Wang J."/>
            <person name="Ling H.Q."/>
            <person name="Wan P."/>
        </authorList>
    </citation>
    <scope>NUCLEOTIDE SEQUENCE</scope>
    <source>
        <strain evidence="3">cv. Jingnong 6</strain>
    </source>
</reference>
<feature type="region of interest" description="Disordered" evidence="1">
    <location>
        <begin position="1"/>
        <end position="92"/>
    </location>
</feature>
<feature type="compositionally biased region" description="Basic and acidic residues" evidence="1">
    <location>
        <begin position="79"/>
        <end position="89"/>
    </location>
</feature>
<dbReference type="AlphaFoldDB" id="A0A0L9VM34"/>
<accession>A0A0L9VM34</accession>
<dbReference type="Gramene" id="KOM55809">
    <property type="protein sequence ID" value="KOM55809"/>
    <property type="gene ID" value="LR48_Vigan10g170100"/>
</dbReference>
<dbReference type="Proteomes" id="UP000053144">
    <property type="component" value="Chromosome 10"/>
</dbReference>
<evidence type="ECO:0000256" key="1">
    <source>
        <dbReference type="SAM" id="MobiDB-lite"/>
    </source>
</evidence>
<proteinExistence type="predicted"/>